<organism evidence="9 10">
    <name type="scientific">Ignavigranum ruoffiae</name>
    <dbReference type="NCBI Taxonomy" id="89093"/>
    <lineage>
        <taxon>Bacteria</taxon>
        <taxon>Bacillati</taxon>
        <taxon>Bacillota</taxon>
        <taxon>Bacilli</taxon>
        <taxon>Lactobacillales</taxon>
        <taxon>Aerococcaceae</taxon>
        <taxon>Ignavigranum</taxon>
    </lineage>
</organism>
<keyword evidence="3 7" id="KW-0547">Nucleotide-binding</keyword>
<dbReference type="PROSITE" id="PS50975">
    <property type="entry name" value="ATP_GRASP"/>
    <property type="match status" value="1"/>
</dbReference>
<dbReference type="Pfam" id="PF02222">
    <property type="entry name" value="ATP-grasp"/>
    <property type="match status" value="1"/>
</dbReference>
<comment type="cofactor">
    <cofactor evidence="1">
        <name>Mn(2+)</name>
        <dbReference type="ChEBI" id="CHEBI:29035"/>
    </cofactor>
</comment>
<evidence type="ECO:0000313" key="10">
    <source>
        <dbReference type="Proteomes" id="UP000198833"/>
    </source>
</evidence>
<dbReference type="SUPFAM" id="SSF56059">
    <property type="entry name" value="Glutathione synthetase ATP-binding domain-like"/>
    <property type="match status" value="1"/>
</dbReference>
<dbReference type="GO" id="GO:0005829">
    <property type="term" value="C:cytosol"/>
    <property type="evidence" value="ECO:0007669"/>
    <property type="project" value="TreeGrafter"/>
</dbReference>
<dbReference type="InterPro" id="IPR011761">
    <property type="entry name" value="ATP-grasp"/>
</dbReference>
<dbReference type="STRING" id="89093.SAMN04488558_102118"/>
<dbReference type="GO" id="GO:0005524">
    <property type="term" value="F:ATP binding"/>
    <property type="evidence" value="ECO:0007669"/>
    <property type="project" value="UniProtKB-UniRule"/>
</dbReference>
<accession>A0A1H9AZH7</accession>
<keyword evidence="4" id="KW-0658">Purine biosynthesis</keyword>
<sequence length="380" mass="42386">MAQRHYPGETIGIIGESISSAILAQEAGRLGYRVGNLVIHEDNPIRQFASWQVVVNTLDQETLEYFASRVDLVVVEKGLLTNQQFNILAQQTDLTLSEDLRAITTDRLIEKAYLDAHRILVAPFSLVTSLTDIKEAIEYIGFPAVLKSSQRHLQDAKEHVFLYSTEDYPQAEEKLQRGSCILESWIPTEKRVSLTAVRNERGEILIYPIFEIVNQGFASGEQVRYPAQVDEYITQEMFRIAHQLADDLHLIGSLTLTFLVTAAGVIYLNGASIGLSSEAMFTIGSMSVSHFEATIRAYVGLPLPKLRIQHPAAISYPLEALNKESVMTQYMLRTDWGFALFNSYLSASPNLLGQVVVTGDSLESCQRQVEITNLLAESSL</sequence>
<dbReference type="InterPro" id="IPR003135">
    <property type="entry name" value="ATP-grasp_carboxylate-amine"/>
</dbReference>
<dbReference type="AlphaFoldDB" id="A0A1H9AZH7"/>
<evidence type="ECO:0000256" key="5">
    <source>
        <dbReference type="ARBA" id="ARBA00022840"/>
    </source>
</evidence>
<keyword evidence="5 7" id="KW-0067">ATP-binding</keyword>
<evidence type="ECO:0000256" key="1">
    <source>
        <dbReference type="ARBA" id="ARBA00001936"/>
    </source>
</evidence>
<dbReference type="EMBL" id="FOEN01000002">
    <property type="protein sequence ID" value="SEP81871.1"/>
    <property type="molecule type" value="Genomic_DNA"/>
</dbReference>
<dbReference type="PANTHER" id="PTHR11609:SF5">
    <property type="entry name" value="PHOSPHORIBOSYLAMINOIMIDAZOLE CARBOXYLASE"/>
    <property type="match status" value="1"/>
</dbReference>
<feature type="domain" description="ATP-grasp" evidence="8">
    <location>
        <begin position="111"/>
        <end position="299"/>
    </location>
</feature>
<keyword evidence="10" id="KW-1185">Reference proteome</keyword>
<dbReference type="RefSeq" id="WP_092570540.1">
    <property type="nucleotide sequence ID" value="NZ_CP096206.2"/>
</dbReference>
<evidence type="ECO:0000256" key="7">
    <source>
        <dbReference type="PROSITE-ProRule" id="PRU00409"/>
    </source>
</evidence>
<dbReference type="GO" id="GO:0046872">
    <property type="term" value="F:metal ion binding"/>
    <property type="evidence" value="ECO:0007669"/>
    <property type="project" value="InterPro"/>
</dbReference>
<evidence type="ECO:0000256" key="6">
    <source>
        <dbReference type="ARBA" id="ARBA00023211"/>
    </source>
</evidence>
<name>A0A1H9AZH7_9LACT</name>
<dbReference type="Proteomes" id="UP000198833">
    <property type="component" value="Unassembled WGS sequence"/>
</dbReference>
<evidence type="ECO:0000256" key="2">
    <source>
        <dbReference type="ARBA" id="ARBA00001946"/>
    </source>
</evidence>
<evidence type="ECO:0000256" key="3">
    <source>
        <dbReference type="ARBA" id="ARBA00022741"/>
    </source>
</evidence>
<evidence type="ECO:0000313" key="9">
    <source>
        <dbReference type="EMBL" id="SEP81871.1"/>
    </source>
</evidence>
<dbReference type="PANTHER" id="PTHR11609">
    <property type="entry name" value="PURINE BIOSYNTHESIS PROTEIN 6/7, PUR6/7"/>
    <property type="match status" value="1"/>
</dbReference>
<gene>
    <name evidence="9" type="ORF">SAMN04488558_102118</name>
</gene>
<reference evidence="9 10" key="1">
    <citation type="submission" date="2016-10" db="EMBL/GenBank/DDBJ databases">
        <authorList>
            <person name="de Groot N.N."/>
        </authorList>
    </citation>
    <scope>NUCLEOTIDE SEQUENCE [LARGE SCALE GENOMIC DNA]</scope>
    <source>
        <strain evidence="9 10">DSM 15695</strain>
    </source>
</reference>
<protein>
    <submittedName>
        <fullName evidence="9">5-(Carboxyamino)imidazole ribonucleotide synthase</fullName>
    </submittedName>
</protein>
<proteinExistence type="predicted"/>
<evidence type="ECO:0000256" key="4">
    <source>
        <dbReference type="ARBA" id="ARBA00022755"/>
    </source>
</evidence>
<comment type="cofactor">
    <cofactor evidence="2">
        <name>Mg(2+)</name>
        <dbReference type="ChEBI" id="CHEBI:18420"/>
    </cofactor>
</comment>
<dbReference type="InterPro" id="IPR016185">
    <property type="entry name" value="PreATP-grasp_dom_sf"/>
</dbReference>
<dbReference type="Gene3D" id="3.30.470.20">
    <property type="entry name" value="ATP-grasp fold, B domain"/>
    <property type="match status" value="1"/>
</dbReference>
<dbReference type="InterPro" id="IPR013815">
    <property type="entry name" value="ATP_grasp_subdomain_1"/>
</dbReference>
<dbReference type="SUPFAM" id="SSF52440">
    <property type="entry name" value="PreATP-grasp domain"/>
    <property type="match status" value="1"/>
</dbReference>
<dbReference type="GO" id="GO:0006164">
    <property type="term" value="P:purine nucleotide biosynthetic process"/>
    <property type="evidence" value="ECO:0007669"/>
    <property type="project" value="UniProtKB-KW"/>
</dbReference>
<keyword evidence="6" id="KW-0464">Manganese</keyword>
<evidence type="ECO:0000259" key="8">
    <source>
        <dbReference type="PROSITE" id="PS50975"/>
    </source>
</evidence>
<dbReference type="Gene3D" id="3.40.50.20">
    <property type="match status" value="1"/>
</dbReference>
<dbReference type="Gene3D" id="3.30.1490.20">
    <property type="entry name" value="ATP-grasp fold, A domain"/>
    <property type="match status" value="1"/>
</dbReference>
<dbReference type="OrthoDB" id="9804625at2"/>